<name>A0A2U9B3E5_SCOMX</name>
<reference evidence="1 2" key="1">
    <citation type="submission" date="2017-12" db="EMBL/GenBank/DDBJ databases">
        <title>Integrating genomic resources of turbot (Scophthalmus maximus) in depth evaluation of genetic and physical mapping variation across individuals.</title>
        <authorList>
            <person name="Martinez P."/>
        </authorList>
    </citation>
    <scope>NUCLEOTIDE SEQUENCE [LARGE SCALE GENOMIC DNA]</scope>
</reference>
<gene>
    <name evidence="1" type="ORF">SMAX5B_008448</name>
</gene>
<dbReference type="EMBL" id="CP026245">
    <property type="protein sequence ID" value="AWO98459.1"/>
    <property type="molecule type" value="Genomic_DNA"/>
</dbReference>
<keyword evidence="2" id="KW-1185">Reference proteome</keyword>
<evidence type="ECO:0000313" key="1">
    <source>
        <dbReference type="EMBL" id="AWO98459.1"/>
    </source>
</evidence>
<proteinExistence type="predicted"/>
<protein>
    <submittedName>
        <fullName evidence="1">Uncharacterized protein</fullName>
    </submittedName>
</protein>
<organism evidence="1 2">
    <name type="scientific">Scophthalmus maximus</name>
    <name type="common">Turbot</name>
    <name type="synonym">Psetta maxima</name>
    <dbReference type="NCBI Taxonomy" id="52904"/>
    <lineage>
        <taxon>Eukaryota</taxon>
        <taxon>Metazoa</taxon>
        <taxon>Chordata</taxon>
        <taxon>Craniata</taxon>
        <taxon>Vertebrata</taxon>
        <taxon>Euteleostomi</taxon>
        <taxon>Actinopterygii</taxon>
        <taxon>Neopterygii</taxon>
        <taxon>Teleostei</taxon>
        <taxon>Neoteleostei</taxon>
        <taxon>Acanthomorphata</taxon>
        <taxon>Carangaria</taxon>
        <taxon>Pleuronectiformes</taxon>
        <taxon>Pleuronectoidei</taxon>
        <taxon>Scophthalmidae</taxon>
        <taxon>Scophthalmus</taxon>
    </lineage>
</organism>
<accession>A0A2U9B3E5</accession>
<feature type="non-terminal residue" evidence="1">
    <location>
        <position position="1"/>
    </location>
</feature>
<dbReference type="AlphaFoldDB" id="A0A2U9B3E5"/>
<dbReference type="Proteomes" id="UP000246464">
    <property type="component" value="Chromosome 3"/>
</dbReference>
<evidence type="ECO:0000313" key="2">
    <source>
        <dbReference type="Proteomes" id="UP000246464"/>
    </source>
</evidence>
<sequence>SFQSLEHWVDRRFPARRVTGLLQLHSIWLQAAVNLVRLARLEVVRWSLMPSCTYNETQ</sequence>